<dbReference type="RefSeq" id="WP_021460831.1">
    <property type="nucleotide sequence ID" value="NZ_JPXY01000028.1"/>
</dbReference>
<dbReference type="EMBL" id="JPXY01000028">
    <property type="protein sequence ID" value="KGQ31887.1"/>
    <property type="molecule type" value="Genomic_DNA"/>
</dbReference>
<evidence type="ECO:0000313" key="1">
    <source>
        <dbReference type="EMBL" id="KGQ31887.1"/>
    </source>
</evidence>
<evidence type="ECO:0000313" key="2">
    <source>
        <dbReference type="Proteomes" id="UP000030418"/>
    </source>
</evidence>
<proteinExistence type="predicted"/>
<dbReference type="Proteomes" id="UP000030418">
    <property type="component" value="Unassembled WGS sequence"/>
</dbReference>
<dbReference type="AlphaFoldDB" id="A0A0A2XLL3"/>
<keyword evidence="2" id="KW-1185">Reference proteome</keyword>
<name>A0A0A2XLL3_9PAST</name>
<gene>
    <name evidence="1" type="ORF">P375_06625</name>
</gene>
<comment type="caution">
    <text evidence="1">The sequence shown here is derived from an EMBL/GenBank/DDBJ whole genome shotgun (WGS) entry which is preliminary data.</text>
</comment>
<reference evidence="1 2" key="1">
    <citation type="submission" date="2014-08" db="EMBL/GenBank/DDBJ databases">
        <title>Chaperone-usher fimbriae in a diverse selection of Gallibacterium genomes.</title>
        <authorList>
            <person name="Kudirkiene E."/>
            <person name="Bager R.J."/>
            <person name="Johnson T.J."/>
            <person name="Bojesen A.M."/>
        </authorList>
    </citation>
    <scope>NUCLEOTIDE SEQUENCE [LARGE SCALE GENOMIC DNA]</scope>
    <source>
        <strain evidence="1 2">CCM5976</strain>
    </source>
</reference>
<organism evidence="1 2">
    <name type="scientific">Gallibacterium genomosp. 2</name>
    <dbReference type="NCBI Taxonomy" id="155517"/>
    <lineage>
        <taxon>Bacteria</taxon>
        <taxon>Pseudomonadati</taxon>
        <taxon>Pseudomonadota</taxon>
        <taxon>Gammaproteobacteria</taxon>
        <taxon>Pasteurellales</taxon>
        <taxon>Pasteurellaceae</taxon>
        <taxon>Gallibacterium</taxon>
    </lineage>
</organism>
<accession>A0A0A2XLL3</accession>
<sequence length="108" mass="12330">MDIKDLKIYRGDDTIFTVRIEALPNFSLQEAELKMTLKSNVGNETLTLSNESGSILVLDDFTMQLIFSHNLTKNVKAVRWRYDCQMRKAGCVRTLFAGKITIEPDITE</sequence>
<protein>
    <submittedName>
        <fullName evidence="1">Uncharacterized protein</fullName>
    </submittedName>
</protein>